<accession>A0A6G1EFD7</accession>
<comment type="caution">
    <text evidence="2">The sequence shown here is derived from an EMBL/GenBank/DDBJ whole genome shotgun (WGS) entry which is preliminary data.</text>
</comment>
<dbReference type="Proteomes" id="UP000479710">
    <property type="component" value="Unassembled WGS sequence"/>
</dbReference>
<feature type="region of interest" description="Disordered" evidence="1">
    <location>
        <begin position="25"/>
        <end position="184"/>
    </location>
</feature>
<keyword evidence="3" id="KW-1185">Reference proteome</keyword>
<name>A0A6G1EFD7_9ORYZ</name>
<proteinExistence type="predicted"/>
<feature type="compositionally biased region" description="Basic and acidic residues" evidence="1">
    <location>
        <begin position="94"/>
        <end position="118"/>
    </location>
</feature>
<evidence type="ECO:0000256" key="1">
    <source>
        <dbReference type="SAM" id="MobiDB-lite"/>
    </source>
</evidence>
<feature type="compositionally biased region" description="Basic and acidic residues" evidence="1">
    <location>
        <begin position="152"/>
        <end position="184"/>
    </location>
</feature>
<feature type="compositionally biased region" description="Basic residues" evidence="1">
    <location>
        <begin position="130"/>
        <end position="151"/>
    </location>
</feature>
<gene>
    <name evidence="2" type="ORF">E2562_003343</name>
</gene>
<dbReference type="AlphaFoldDB" id="A0A6G1EFD7"/>
<dbReference type="EMBL" id="SPHZ02000003">
    <property type="protein sequence ID" value="KAF0923122.1"/>
    <property type="molecule type" value="Genomic_DNA"/>
</dbReference>
<protein>
    <submittedName>
        <fullName evidence="2">Uncharacterized protein</fullName>
    </submittedName>
</protein>
<organism evidence="2 3">
    <name type="scientific">Oryza meyeriana var. granulata</name>
    <dbReference type="NCBI Taxonomy" id="110450"/>
    <lineage>
        <taxon>Eukaryota</taxon>
        <taxon>Viridiplantae</taxon>
        <taxon>Streptophyta</taxon>
        <taxon>Embryophyta</taxon>
        <taxon>Tracheophyta</taxon>
        <taxon>Spermatophyta</taxon>
        <taxon>Magnoliopsida</taxon>
        <taxon>Liliopsida</taxon>
        <taxon>Poales</taxon>
        <taxon>Poaceae</taxon>
        <taxon>BOP clade</taxon>
        <taxon>Oryzoideae</taxon>
        <taxon>Oryzeae</taxon>
        <taxon>Oryzinae</taxon>
        <taxon>Oryza</taxon>
        <taxon>Oryza meyeriana</taxon>
    </lineage>
</organism>
<evidence type="ECO:0000313" key="2">
    <source>
        <dbReference type="EMBL" id="KAF0923122.1"/>
    </source>
</evidence>
<feature type="compositionally biased region" description="Basic residues" evidence="1">
    <location>
        <begin position="78"/>
        <end position="87"/>
    </location>
</feature>
<sequence length="184" mass="20821">MSPATVALDNEKTAPSLRFRLLQNRRPARAALKPMDGNGSGEVRVQQKPVLDGARDTWPRPPSMRPAGGMSHPCPHPRVTRRCRRRSGGGTWAAEKKPSQRRSERSRKEAGRERDTRSRSSSVTPEGRRLKSAKRGQPLRRMWRVLGKRRVTRAEEAARRLRTATEARVADSARCQERQTREAA</sequence>
<reference evidence="2 3" key="1">
    <citation type="submission" date="2019-11" db="EMBL/GenBank/DDBJ databases">
        <title>Whole genome sequence of Oryza granulata.</title>
        <authorList>
            <person name="Li W."/>
        </authorList>
    </citation>
    <scope>NUCLEOTIDE SEQUENCE [LARGE SCALE GENOMIC DNA]</scope>
    <source>
        <strain evidence="3">cv. Menghai</strain>
        <tissue evidence="2">Leaf</tissue>
    </source>
</reference>
<evidence type="ECO:0000313" key="3">
    <source>
        <dbReference type="Proteomes" id="UP000479710"/>
    </source>
</evidence>